<name>A0A060BLK2_9BACT</name>
<dbReference type="AlphaFoldDB" id="A0A060BLK2"/>
<dbReference type="EMBL" id="KF116514">
    <property type="protein sequence ID" value="AIA83759.1"/>
    <property type="molecule type" value="Genomic_DNA"/>
</dbReference>
<dbReference type="SUPFAM" id="SSF53756">
    <property type="entry name" value="UDP-Glycosyltransferase/glycogen phosphorylase"/>
    <property type="match status" value="1"/>
</dbReference>
<accession>A0A060BLK2</accession>
<dbReference type="PANTHER" id="PTHR46401:SF2">
    <property type="entry name" value="GLYCOSYLTRANSFERASE WBBK-RELATED"/>
    <property type="match status" value="1"/>
</dbReference>
<organism evidence="3">
    <name type="scientific">uncultured Sphaerobacter sp</name>
    <dbReference type="NCBI Taxonomy" id="211440"/>
    <lineage>
        <taxon>Bacteria</taxon>
        <taxon>Pseudomonadati</taxon>
        <taxon>Thermomicrobiota</taxon>
        <taxon>Thermomicrobia</taxon>
        <taxon>Sphaerobacterales</taxon>
        <taxon>Sphaerobacterineae</taxon>
        <taxon>Sphaerobacteraceae</taxon>
        <taxon>Sphaerobacter</taxon>
        <taxon>environmental samples</taxon>
    </lineage>
</organism>
<keyword evidence="1" id="KW-0808">Transferase</keyword>
<protein>
    <submittedName>
        <fullName evidence="3">CAZy families GT4 protein</fullName>
    </submittedName>
</protein>
<evidence type="ECO:0000313" key="3">
    <source>
        <dbReference type="EMBL" id="AIA83759.1"/>
    </source>
</evidence>
<proteinExistence type="predicted"/>
<sequence>RHGDALVHGLVNVLPRATRVPGIVTVHDLSFVRTPEALPRAKRAYLDALCGKSVARARHVIAVSGQTAADVMAHYQVPASRISVIHNGVGAEFTPKPADAADSMRPVRPERYLLYVGTLEPRKNLPLLVS</sequence>
<evidence type="ECO:0000259" key="2">
    <source>
        <dbReference type="Pfam" id="PF13439"/>
    </source>
</evidence>
<feature type="domain" description="Glycosyltransferase subfamily 4-like N-terminal" evidence="2">
    <location>
        <begin position="15"/>
        <end position="90"/>
    </location>
</feature>
<dbReference type="InterPro" id="IPR028098">
    <property type="entry name" value="Glyco_trans_4-like_N"/>
</dbReference>
<dbReference type="GO" id="GO:0009103">
    <property type="term" value="P:lipopolysaccharide biosynthetic process"/>
    <property type="evidence" value="ECO:0007669"/>
    <property type="project" value="TreeGrafter"/>
</dbReference>
<dbReference type="PANTHER" id="PTHR46401">
    <property type="entry name" value="GLYCOSYLTRANSFERASE WBBK-RELATED"/>
    <property type="match status" value="1"/>
</dbReference>
<feature type="non-terminal residue" evidence="3">
    <location>
        <position position="1"/>
    </location>
</feature>
<dbReference type="Gene3D" id="3.40.50.2000">
    <property type="entry name" value="Glycogen Phosphorylase B"/>
    <property type="match status" value="1"/>
</dbReference>
<reference evidence="3" key="1">
    <citation type="journal article" date="2013" name="Environ. Microbiol.">
        <title>Seasonally variable intestinal metagenomes of the red palm weevil (Rhynchophorus ferrugineus).</title>
        <authorList>
            <person name="Jia S."/>
            <person name="Zhang X."/>
            <person name="Zhang G."/>
            <person name="Yin A."/>
            <person name="Zhang S."/>
            <person name="Li F."/>
            <person name="Wang L."/>
            <person name="Zhao D."/>
            <person name="Yun Q."/>
            <person name="Tala"/>
            <person name="Wang J."/>
            <person name="Sun G."/>
            <person name="Baabdullah M."/>
            <person name="Yu X."/>
            <person name="Hu S."/>
            <person name="Al-Mssallem I.S."/>
            <person name="Yu J."/>
        </authorList>
    </citation>
    <scope>NUCLEOTIDE SEQUENCE</scope>
</reference>
<evidence type="ECO:0000256" key="1">
    <source>
        <dbReference type="ARBA" id="ARBA00022679"/>
    </source>
</evidence>
<dbReference type="GO" id="GO:0016757">
    <property type="term" value="F:glycosyltransferase activity"/>
    <property type="evidence" value="ECO:0007669"/>
    <property type="project" value="TreeGrafter"/>
</dbReference>
<feature type="non-terminal residue" evidence="3">
    <location>
        <position position="130"/>
    </location>
</feature>
<dbReference type="Pfam" id="PF13439">
    <property type="entry name" value="Glyco_transf_4"/>
    <property type="match status" value="1"/>
</dbReference>